<organism evidence="2 3">
    <name type="scientific">Loxostege sticticalis</name>
    <name type="common">Beet webworm moth</name>
    <dbReference type="NCBI Taxonomy" id="481309"/>
    <lineage>
        <taxon>Eukaryota</taxon>
        <taxon>Metazoa</taxon>
        <taxon>Ecdysozoa</taxon>
        <taxon>Arthropoda</taxon>
        <taxon>Hexapoda</taxon>
        <taxon>Insecta</taxon>
        <taxon>Pterygota</taxon>
        <taxon>Neoptera</taxon>
        <taxon>Endopterygota</taxon>
        <taxon>Lepidoptera</taxon>
        <taxon>Glossata</taxon>
        <taxon>Ditrysia</taxon>
        <taxon>Pyraloidea</taxon>
        <taxon>Crambidae</taxon>
        <taxon>Pyraustinae</taxon>
        <taxon>Loxostege</taxon>
    </lineage>
</organism>
<gene>
    <name evidence="2" type="ORF">ABMA28_006183</name>
</gene>
<dbReference type="Proteomes" id="UP001549921">
    <property type="component" value="Unassembled WGS sequence"/>
</dbReference>
<dbReference type="AlphaFoldDB" id="A0ABD0SK90"/>
<dbReference type="EMBL" id="JBEDNZ010000019">
    <property type="protein sequence ID" value="KAL0820264.1"/>
    <property type="molecule type" value="Genomic_DNA"/>
</dbReference>
<reference evidence="2 3" key="1">
    <citation type="submission" date="2024-06" db="EMBL/GenBank/DDBJ databases">
        <title>A chromosome-level genome assembly of beet webworm, Loxostege sticticalis.</title>
        <authorList>
            <person name="Zhang Y."/>
        </authorList>
    </citation>
    <scope>NUCLEOTIDE SEQUENCE [LARGE SCALE GENOMIC DNA]</scope>
    <source>
        <strain evidence="2">AQ028</strain>
        <tissue evidence="2">Male pupae</tissue>
    </source>
</reference>
<sequence length="238" mass="26518">MKFLFAFAFVALATAVPMPVQEAPEPISLPQPDVPEVVEESHFMPLSIEPMFIAPEVAAEFYKSLEDNPPLGDVEEIQPEPINFVEVAENDPEAEPFNYANSEIAAEEIQPEPVNFVDDAVNDIEEIQPSPINFVDEAVNDLEAVPFNYENSEIPDEPRMAIDFPADGEIQPEPVNFVDDAVNDIEEIQPSPLNIVEFAENDPEAEPFNYKNSEIPEPIYLDTPLDFDAEADVAAMLR</sequence>
<name>A0ABD0SK90_LOXSC</name>
<feature type="chain" id="PRO_5044744378" evidence="1">
    <location>
        <begin position="16"/>
        <end position="238"/>
    </location>
</feature>
<comment type="caution">
    <text evidence="2">The sequence shown here is derived from an EMBL/GenBank/DDBJ whole genome shotgun (WGS) entry which is preliminary data.</text>
</comment>
<keyword evidence="1" id="KW-0732">Signal</keyword>
<evidence type="ECO:0000313" key="3">
    <source>
        <dbReference type="Proteomes" id="UP001549921"/>
    </source>
</evidence>
<protein>
    <submittedName>
        <fullName evidence="2">Uncharacterized protein</fullName>
    </submittedName>
</protein>
<feature type="signal peptide" evidence="1">
    <location>
        <begin position="1"/>
        <end position="15"/>
    </location>
</feature>
<accession>A0ABD0SK90</accession>
<evidence type="ECO:0000256" key="1">
    <source>
        <dbReference type="SAM" id="SignalP"/>
    </source>
</evidence>
<proteinExistence type="predicted"/>
<evidence type="ECO:0000313" key="2">
    <source>
        <dbReference type="EMBL" id="KAL0820264.1"/>
    </source>
</evidence>